<name>A0A1V4AU43_9BACT</name>
<evidence type="ECO:0000313" key="2">
    <source>
        <dbReference type="Proteomes" id="UP000189681"/>
    </source>
</evidence>
<protein>
    <submittedName>
        <fullName evidence="1">Uncharacterized protein</fullName>
    </submittedName>
</protein>
<reference evidence="1 2" key="1">
    <citation type="journal article" date="2017" name="Water Res.">
        <title>Discovery and metagenomic analysis of an anammox bacterial enrichment related to Candidatus "Brocadia caroliniensis" in a full-scale glycerol-fed nitritation-denitritation separate centrate treatment process.</title>
        <authorList>
            <person name="Park H."/>
            <person name="Brotto A.C."/>
            <person name="van Loosdrecht M.C."/>
            <person name="Chandran K."/>
        </authorList>
    </citation>
    <scope>NUCLEOTIDE SEQUENCE [LARGE SCALE GENOMIC DNA]</scope>
    <source>
        <strain evidence="1">26THWARD</strain>
    </source>
</reference>
<dbReference type="AlphaFoldDB" id="A0A1V4AU43"/>
<evidence type="ECO:0000313" key="1">
    <source>
        <dbReference type="EMBL" id="OOP56551.1"/>
    </source>
</evidence>
<organism evidence="1 2">
    <name type="scientific">Candidatus Brocadia carolinensis</name>
    <dbReference type="NCBI Taxonomy" id="1004156"/>
    <lineage>
        <taxon>Bacteria</taxon>
        <taxon>Pseudomonadati</taxon>
        <taxon>Planctomycetota</taxon>
        <taxon>Candidatus Brocadiia</taxon>
        <taxon>Candidatus Brocadiales</taxon>
        <taxon>Candidatus Brocadiaceae</taxon>
        <taxon>Candidatus Brocadia</taxon>
    </lineage>
</organism>
<dbReference type="Proteomes" id="UP000189681">
    <property type="component" value="Unassembled WGS sequence"/>
</dbReference>
<comment type="caution">
    <text evidence="1">The sequence shown here is derived from an EMBL/GenBank/DDBJ whole genome shotgun (WGS) entry which is preliminary data.</text>
</comment>
<dbReference type="EMBL" id="AYTS01000075">
    <property type="protein sequence ID" value="OOP56551.1"/>
    <property type="molecule type" value="Genomic_DNA"/>
</dbReference>
<accession>A0A1V4AU43</accession>
<sequence>MKILQTEKGVFQLNKKSENQYDMILKRRKQGASLARGGIKGMFGYPATRVTTNKHEIFPAVHTEYTWRGRWLQPKSKYETISK</sequence>
<proteinExistence type="predicted"/>
<gene>
    <name evidence="1" type="ORF">AYP45_08325</name>
</gene>